<comment type="similarity">
    <text evidence="2 11">Belongs to the TRM44 family.</text>
</comment>
<evidence type="ECO:0000256" key="5">
    <source>
        <dbReference type="ARBA" id="ARBA00022490"/>
    </source>
</evidence>
<comment type="function">
    <text evidence="11">Adenosyl-L-methionine (AdoMet)-dependent tRNA (uracil-O(2)-)-methyltransferase.</text>
</comment>
<dbReference type="Pfam" id="PF07757">
    <property type="entry name" value="AdoMet_MTase"/>
    <property type="match status" value="1"/>
</dbReference>
<evidence type="ECO:0000256" key="11">
    <source>
        <dbReference type="RuleBase" id="RU368004"/>
    </source>
</evidence>
<comment type="subcellular location">
    <subcellularLocation>
        <location evidence="1 11">Cytoplasm</location>
    </subcellularLocation>
</comment>
<evidence type="ECO:0000256" key="10">
    <source>
        <dbReference type="ARBA" id="ARBA00047957"/>
    </source>
</evidence>
<dbReference type="InterPro" id="IPR011671">
    <property type="entry name" value="tRNA_uracil_MeTrfase"/>
</dbReference>
<dbReference type="PANTHER" id="PTHR21210">
    <property type="entry name" value="TRNA (URACIL-O(2)-)-METHYLTRANSFERASE-RELATED"/>
    <property type="match status" value="1"/>
</dbReference>
<dbReference type="EC" id="2.1.1.211" evidence="3 11"/>
<evidence type="ECO:0000256" key="4">
    <source>
        <dbReference type="ARBA" id="ARBA00017788"/>
    </source>
</evidence>
<evidence type="ECO:0000313" key="13">
    <source>
        <dbReference type="EMBL" id="CAK7238536.1"/>
    </source>
</evidence>
<evidence type="ECO:0000256" key="8">
    <source>
        <dbReference type="ARBA" id="ARBA00022691"/>
    </source>
</evidence>
<keyword evidence="14" id="KW-1185">Reference proteome</keyword>
<sequence>MATATVTPLPEPSEYPYDADPILIQTPASTSQDGGPWTWAPMWHRPCNFGPGEFDAVMQNLVRNPNVLSSWLFRADIVAESTEAATKEDGSVLPFFKGLVRADDRTIVRRLIPRNTMRDKPMLQTCLFYESASRRDVDDNEDEHDHMEVDTGTNADGPVERSLVVYLPHMTDPAEVPFYHPKVQGVGFLHEWMPMLGSGTVSMHFSFFPEAVAIAANPALASKLSRPILSRVALSLINTVCKHGEGKRTGYVKRVHHDQLVSQARVQDRYTRLKEKHARRLVQSWQETTDPAKHVFEDLSIAAFLIELWADMYGTKSAPADQVPEAFPGFIDVGCGNGLLVHLLNEEGYKGWGFDARKRRSWQQYGNGEEGDEETVPGTESLPLRESLLLPYFLTEDGQQGERIDEKDTAESASAKGPTIHDGKFPPGTFLIANHADELTVWTPLLAALADCTFIAIPCCSHNFTGAKFRAPPPSTASKEATASVSVTLASSSTYASFVEWVVSVAQDCGWKVEFEMLRIPSTRNVGLIGRTRQSSSPKFAIEQAWQVISKYGGAHGFAENLAKLAAEGKKSNH</sequence>
<name>A0ABP0D5H8_9PEZI</name>
<keyword evidence="9 11" id="KW-0819">tRNA processing</keyword>
<dbReference type="EMBL" id="CAWUHD010000270">
    <property type="protein sequence ID" value="CAK7238536.1"/>
    <property type="molecule type" value="Genomic_DNA"/>
</dbReference>
<dbReference type="GO" id="GO:0032259">
    <property type="term" value="P:methylation"/>
    <property type="evidence" value="ECO:0007669"/>
    <property type="project" value="UniProtKB-KW"/>
</dbReference>
<evidence type="ECO:0000256" key="7">
    <source>
        <dbReference type="ARBA" id="ARBA00022679"/>
    </source>
</evidence>
<dbReference type="Proteomes" id="UP001642482">
    <property type="component" value="Unassembled WGS sequence"/>
</dbReference>
<evidence type="ECO:0000256" key="9">
    <source>
        <dbReference type="ARBA" id="ARBA00022694"/>
    </source>
</evidence>
<keyword evidence="7 11" id="KW-0808">Transferase</keyword>
<protein>
    <recommendedName>
        <fullName evidence="4 11">tRNA (uracil-O(2)-)-methyltransferase</fullName>
        <ecNumber evidence="3 11">2.1.1.211</ecNumber>
    </recommendedName>
</protein>
<keyword evidence="6 11" id="KW-0489">Methyltransferase</keyword>
<organism evidence="13 14">
    <name type="scientific">Sporothrix eucalyptigena</name>
    <dbReference type="NCBI Taxonomy" id="1812306"/>
    <lineage>
        <taxon>Eukaryota</taxon>
        <taxon>Fungi</taxon>
        <taxon>Dikarya</taxon>
        <taxon>Ascomycota</taxon>
        <taxon>Pezizomycotina</taxon>
        <taxon>Sordariomycetes</taxon>
        <taxon>Sordariomycetidae</taxon>
        <taxon>Ophiostomatales</taxon>
        <taxon>Ophiostomataceae</taxon>
        <taxon>Sporothrix</taxon>
    </lineage>
</organism>
<comment type="catalytic activity">
    <reaction evidence="10 11">
        <text>uridine(44) in tRNA(Ser) + S-adenosyl-L-methionine = 2'-O-methyluridine(44) in tRNA(Ser) + S-adenosyl-L-homocysteine + H(+)</text>
        <dbReference type="Rhea" id="RHEA:43100"/>
        <dbReference type="Rhea" id="RHEA-COMP:10339"/>
        <dbReference type="Rhea" id="RHEA-COMP:10340"/>
        <dbReference type="ChEBI" id="CHEBI:15378"/>
        <dbReference type="ChEBI" id="CHEBI:57856"/>
        <dbReference type="ChEBI" id="CHEBI:59789"/>
        <dbReference type="ChEBI" id="CHEBI:65315"/>
        <dbReference type="ChEBI" id="CHEBI:74478"/>
        <dbReference type="EC" id="2.1.1.211"/>
    </reaction>
</comment>
<accession>A0ABP0D5H8</accession>
<comment type="caution">
    <text evidence="13">The sequence shown here is derived from an EMBL/GenBank/DDBJ whole genome shotgun (WGS) entry which is preliminary data.</text>
</comment>
<reference evidence="13 14" key="1">
    <citation type="submission" date="2024-01" db="EMBL/GenBank/DDBJ databases">
        <authorList>
            <person name="Allen C."/>
            <person name="Tagirdzhanova G."/>
        </authorList>
    </citation>
    <scope>NUCLEOTIDE SEQUENCE [LARGE SCALE GENOMIC DNA]</scope>
</reference>
<dbReference type="GO" id="GO:0141101">
    <property type="term" value="F:tRNA(Ser) (uridine(44)-2'-O-)-methyltransferase activity"/>
    <property type="evidence" value="ECO:0007669"/>
    <property type="project" value="UniProtKB-EC"/>
</dbReference>
<dbReference type="PANTHER" id="PTHR21210:SF0">
    <property type="entry name" value="TRNA (URACIL-O(2)-)-METHYLTRANSFERASE-RELATED"/>
    <property type="match status" value="1"/>
</dbReference>
<evidence type="ECO:0000256" key="12">
    <source>
        <dbReference type="SAM" id="MobiDB-lite"/>
    </source>
</evidence>
<evidence type="ECO:0000256" key="2">
    <source>
        <dbReference type="ARBA" id="ARBA00009056"/>
    </source>
</evidence>
<keyword evidence="5 11" id="KW-0963">Cytoplasm</keyword>
<evidence type="ECO:0000256" key="6">
    <source>
        <dbReference type="ARBA" id="ARBA00022603"/>
    </source>
</evidence>
<feature type="region of interest" description="Disordered" evidence="12">
    <location>
        <begin position="399"/>
        <end position="420"/>
    </location>
</feature>
<proteinExistence type="inferred from homology"/>
<gene>
    <name evidence="13" type="primary">TRM44</name>
    <name evidence="13" type="ORF">SEUCBS140593_010787</name>
</gene>
<feature type="compositionally biased region" description="Basic and acidic residues" evidence="12">
    <location>
        <begin position="400"/>
        <end position="410"/>
    </location>
</feature>
<evidence type="ECO:0000256" key="3">
    <source>
        <dbReference type="ARBA" id="ARBA00012795"/>
    </source>
</evidence>
<evidence type="ECO:0000256" key="1">
    <source>
        <dbReference type="ARBA" id="ARBA00004496"/>
    </source>
</evidence>
<evidence type="ECO:0000313" key="14">
    <source>
        <dbReference type="Proteomes" id="UP001642482"/>
    </source>
</evidence>
<keyword evidence="8 11" id="KW-0949">S-adenosyl-L-methionine</keyword>